<keyword evidence="2" id="KW-1185">Reference proteome</keyword>
<evidence type="ECO:0000313" key="2">
    <source>
        <dbReference type="Proteomes" id="UP001304298"/>
    </source>
</evidence>
<comment type="caution">
    <text evidence="1">The sequence shown here is derived from an EMBL/GenBank/DDBJ whole genome shotgun (WGS) entry which is preliminary data.</text>
</comment>
<sequence>MPLPVSWPKRTVVGTVVPLDEATGVTGTATFAPIGAPWFVVDETVVPPATITAPIVDGAISKAIPVTNSPSVQPAGWVYQVTVTLADGRAWAFPMEVPDGLDDLDLATHAPVAPSGGWARYVRTVNGVLPDETGNVEVAGGSGGGGAVQSVDGRTGAVTLTDVYATPAQLSAGLATKANTASLAPVATAGTYASLTGKPTIPVSYSDLTGTVPQAAIPAIAIADFLGAVASQAAMLALAGQRGDWCTRTDLGTDWQLIAEPATSLASWREHTYPASPVQSVAGRIGAVALSKADVGLGQVSNTADADKPVSTATQAALDGKEATGTAAAAVTAHANAADPHPQYLTQAEGDARYDAAGAAAAAVADAPRYLKYASGWPARGSSSRVTIYIGGSAASNAPTDAVLGDVWIPASS</sequence>
<protein>
    <recommendedName>
        <fullName evidence="3">Minor tail protein</fullName>
    </recommendedName>
</protein>
<organism evidence="1 2">
    <name type="scientific">Amycolatopsis heterodermiae</name>
    <dbReference type="NCBI Taxonomy" id="3110235"/>
    <lineage>
        <taxon>Bacteria</taxon>
        <taxon>Bacillati</taxon>
        <taxon>Actinomycetota</taxon>
        <taxon>Actinomycetes</taxon>
        <taxon>Pseudonocardiales</taxon>
        <taxon>Pseudonocardiaceae</taxon>
        <taxon>Amycolatopsis</taxon>
    </lineage>
</organism>
<dbReference type="Proteomes" id="UP001304298">
    <property type="component" value="Unassembled WGS sequence"/>
</dbReference>
<evidence type="ECO:0000313" key="1">
    <source>
        <dbReference type="EMBL" id="MEA5367718.1"/>
    </source>
</evidence>
<evidence type="ECO:0008006" key="3">
    <source>
        <dbReference type="Google" id="ProtNLM"/>
    </source>
</evidence>
<name>A0ABU5RN54_9PSEU</name>
<accession>A0ABU5RN54</accession>
<dbReference type="EMBL" id="JAYFSI010000027">
    <property type="protein sequence ID" value="MEA5367718.1"/>
    <property type="molecule type" value="Genomic_DNA"/>
</dbReference>
<proteinExistence type="predicted"/>
<reference evidence="1 2" key="1">
    <citation type="submission" date="2023-12" db="EMBL/GenBank/DDBJ databases">
        <title>Amycolatopsis sp. V23-08.</title>
        <authorList>
            <person name="Somphong A."/>
        </authorList>
    </citation>
    <scope>NUCLEOTIDE SEQUENCE [LARGE SCALE GENOMIC DNA]</scope>
    <source>
        <strain evidence="1 2">V23-08</strain>
    </source>
</reference>
<gene>
    <name evidence="1" type="ORF">VA596_49865</name>
</gene>
<dbReference type="RefSeq" id="WP_323337851.1">
    <property type="nucleotide sequence ID" value="NZ_JAYFSI010000027.1"/>
</dbReference>